<keyword evidence="3 7" id="KW-0378">Hydrolase</keyword>
<feature type="active site" description="Proton donor" evidence="4">
    <location>
        <position position="344"/>
    </location>
</feature>
<evidence type="ECO:0000256" key="3">
    <source>
        <dbReference type="ARBA" id="ARBA00022801"/>
    </source>
</evidence>
<dbReference type="PRINTS" id="PR00412">
    <property type="entry name" value="EPOXHYDRLASE"/>
</dbReference>
<dbReference type="Pfam" id="PF06441">
    <property type="entry name" value="EHN"/>
    <property type="match status" value="1"/>
</dbReference>
<feature type="chain" id="PRO_5025480353" evidence="5">
    <location>
        <begin position="21"/>
        <end position="435"/>
    </location>
</feature>
<name>A0A6A6GYM0_VIRVR</name>
<evidence type="ECO:0000256" key="5">
    <source>
        <dbReference type="SAM" id="SignalP"/>
    </source>
</evidence>
<keyword evidence="8" id="KW-1185">Reference proteome</keyword>
<feature type="active site" description="Proton acceptor" evidence="4">
    <location>
        <position position="403"/>
    </location>
</feature>
<keyword evidence="2" id="KW-0058">Aromatic hydrocarbons catabolism</keyword>
<feature type="active site" description="Nucleophile" evidence="4">
    <location>
        <position position="216"/>
    </location>
</feature>
<comment type="similarity">
    <text evidence="1">Belongs to the peptidase S33 family.</text>
</comment>
<dbReference type="PIRSF" id="PIRSF001112">
    <property type="entry name" value="Epoxide_hydrolase"/>
    <property type="match status" value="1"/>
</dbReference>
<feature type="signal peptide" evidence="5">
    <location>
        <begin position="1"/>
        <end position="20"/>
    </location>
</feature>
<dbReference type="InterPro" id="IPR010497">
    <property type="entry name" value="Epoxide_hydro_N"/>
</dbReference>
<evidence type="ECO:0000259" key="6">
    <source>
        <dbReference type="Pfam" id="PF06441"/>
    </source>
</evidence>
<dbReference type="Proteomes" id="UP000800092">
    <property type="component" value="Unassembled WGS sequence"/>
</dbReference>
<evidence type="ECO:0000313" key="8">
    <source>
        <dbReference type="Proteomes" id="UP000800092"/>
    </source>
</evidence>
<dbReference type="PANTHER" id="PTHR21661:SF35">
    <property type="entry name" value="EPOXIDE HYDROLASE"/>
    <property type="match status" value="1"/>
</dbReference>
<protein>
    <submittedName>
        <fullName evidence="7">Alpha/beta-hydrolase</fullName>
    </submittedName>
</protein>
<accession>A0A6A6GYM0</accession>
<sequence length="435" mass="48812">MALNLVLFGSLFFLIQNAQGFSIPNTDATFQETPRSFNINVDPSFITDVHSRVQHARAPVQIDGLTPPDKDGPTLADWTTIHDYWVNEYNWTEAQSNINRQLHQFTTIVHPQNSSYNSSIPLHFVHHRSPRTDAIPLLFIHGWPGSFLEVSKIIDRLTNPPNASLPAFHVVAPSIPGFAFSPAPQHAGFGSGPAAHAFHALMLQLNYTKYVIDGGDYGGVILRYQAHLFPSNVVSISSNFWVIQPSSEDLRRLEEGLATPDETTYIRNLETFINEQSGYRIIQEHNPLALAYALTDSPLGFAMWIYNLMAPVVDPRDFAWTPQDVITWAMMYIIQGPYGGLRFYKENLEGGAFEGFAFGTLPYVSQPVMISELPYDLWFGLPLDWAQRGGNVKVRNVHDRGGHFAAYERPQALAEDLWSWYGDGELSGTKVFGVK</sequence>
<evidence type="ECO:0000256" key="1">
    <source>
        <dbReference type="ARBA" id="ARBA00010088"/>
    </source>
</evidence>
<dbReference type="EMBL" id="ML991835">
    <property type="protein sequence ID" value="KAF2230812.1"/>
    <property type="molecule type" value="Genomic_DNA"/>
</dbReference>
<dbReference type="InterPro" id="IPR029058">
    <property type="entry name" value="AB_hydrolase_fold"/>
</dbReference>
<dbReference type="InterPro" id="IPR016292">
    <property type="entry name" value="Epoxide_hydrolase"/>
</dbReference>
<reference evidence="7" key="1">
    <citation type="journal article" date="2020" name="Stud. Mycol.">
        <title>101 Dothideomycetes genomes: a test case for predicting lifestyles and emergence of pathogens.</title>
        <authorList>
            <person name="Haridas S."/>
            <person name="Albert R."/>
            <person name="Binder M."/>
            <person name="Bloem J."/>
            <person name="Labutti K."/>
            <person name="Salamov A."/>
            <person name="Andreopoulos B."/>
            <person name="Baker S."/>
            <person name="Barry K."/>
            <person name="Bills G."/>
            <person name="Bluhm B."/>
            <person name="Cannon C."/>
            <person name="Castanera R."/>
            <person name="Culley D."/>
            <person name="Daum C."/>
            <person name="Ezra D."/>
            <person name="Gonzalez J."/>
            <person name="Henrissat B."/>
            <person name="Kuo A."/>
            <person name="Liang C."/>
            <person name="Lipzen A."/>
            <person name="Lutzoni F."/>
            <person name="Magnuson J."/>
            <person name="Mondo S."/>
            <person name="Nolan M."/>
            <person name="Ohm R."/>
            <person name="Pangilinan J."/>
            <person name="Park H.-J."/>
            <person name="Ramirez L."/>
            <person name="Alfaro M."/>
            <person name="Sun H."/>
            <person name="Tritt A."/>
            <person name="Yoshinaga Y."/>
            <person name="Zwiers L.-H."/>
            <person name="Turgeon B."/>
            <person name="Goodwin S."/>
            <person name="Spatafora J."/>
            <person name="Crous P."/>
            <person name="Grigoriev I."/>
        </authorList>
    </citation>
    <scope>NUCLEOTIDE SEQUENCE</scope>
    <source>
        <strain evidence="7">Tuck. ex Michener</strain>
    </source>
</reference>
<evidence type="ECO:0000256" key="4">
    <source>
        <dbReference type="PIRSR" id="PIRSR001112-1"/>
    </source>
</evidence>
<dbReference type="AlphaFoldDB" id="A0A6A6GYM0"/>
<evidence type="ECO:0000313" key="7">
    <source>
        <dbReference type="EMBL" id="KAF2230812.1"/>
    </source>
</evidence>
<keyword evidence="5" id="KW-0732">Signal</keyword>
<evidence type="ECO:0000256" key="2">
    <source>
        <dbReference type="ARBA" id="ARBA00022797"/>
    </source>
</evidence>
<dbReference type="OrthoDB" id="6431331at2759"/>
<dbReference type="GO" id="GO:0097176">
    <property type="term" value="P:epoxide metabolic process"/>
    <property type="evidence" value="ECO:0007669"/>
    <property type="project" value="TreeGrafter"/>
</dbReference>
<dbReference type="Gene3D" id="3.40.50.1820">
    <property type="entry name" value="alpha/beta hydrolase"/>
    <property type="match status" value="1"/>
</dbReference>
<proteinExistence type="inferred from homology"/>
<gene>
    <name evidence="7" type="ORF">EV356DRAFT_320478</name>
</gene>
<dbReference type="SUPFAM" id="SSF53474">
    <property type="entry name" value="alpha/beta-Hydrolases"/>
    <property type="match status" value="1"/>
</dbReference>
<feature type="domain" description="Epoxide hydrolase N-terminal" evidence="6">
    <location>
        <begin position="35"/>
        <end position="150"/>
    </location>
</feature>
<dbReference type="InterPro" id="IPR000639">
    <property type="entry name" value="Epox_hydrolase-like"/>
</dbReference>
<dbReference type="PANTHER" id="PTHR21661">
    <property type="entry name" value="EPOXIDE HYDROLASE 1-RELATED"/>
    <property type="match status" value="1"/>
</dbReference>
<dbReference type="GO" id="GO:0004301">
    <property type="term" value="F:epoxide hydrolase activity"/>
    <property type="evidence" value="ECO:0007669"/>
    <property type="project" value="TreeGrafter"/>
</dbReference>
<organism evidence="7 8">
    <name type="scientific">Viridothelium virens</name>
    <name type="common">Speckled blister lichen</name>
    <name type="synonym">Trypethelium virens</name>
    <dbReference type="NCBI Taxonomy" id="1048519"/>
    <lineage>
        <taxon>Eukaryota</taxon>
        <taxon>Fungi</taxon>
        <taxon>Dikarya</taxon>
        <taxon>Ascomycota</taxon>
        <taxon>Pezizomycotina</taxon>
        <taxon>Dothideomycetes</taxon>
        <taxon>Dothideomycetes incertae sedis</taxon>
        <taxon>Trypetheliales</taxon>
        <taxon>Trypetheliaceae</taxon>
        <taxon>Viridothelium</taxon>
    </lineage>
</organism>